<dbReference type="AlphaFoldDB" id="A0A0D2XSM7"/>
<name>A0A0D2XSM7_FUSOF</name>
<protein>
    <submittedName>
        <fullName evidence="1">Uncharacterized protein</fullName>
    </submittedName>
</protein>
<evidence type="ECO:0000313" key="1">
    <source>
        <dbReference type="EnsemblFungi" id="FOXG_06979P0"/>
    </source>
</evidence>
<proteinExistence type="predicted"/>
<evidence type="ECO:0000313" key="2">
    <source>
        <dbReference type="Proteomes" id="UP000002489"/>
    </source>
</evidence>
<reference evidence="1" key="2">
    <citation type="submission" date="2025-08" db="UniProtKB">
        <authorList>
            <consortium name="EnsemblFungi"/>
        </authorList>
    </citation>
    <scope>IDENTIFICATION</scope>
    <source>
        <strain evidence="1">4287 / CBS 123668 / FGSC 9935 / NRRL 34936</strain>
    </source>
</reference>
<organism evidence="1 2">
    <name type="scientific">Fusarium oxysporum (strain Fo5176)</name>
    <name type="common">Fusarium vascular wilt</name>
    <dbReference type="NCBI Taxonomy" id="660025"/>
    <lineage>
        <taxon>Eukaryota</taxon>
        <taxon>Fungi</taxon>
        <taxon>Dikarya</taxon>
        <taxon>Ascomycota</taxon>
        <taxon>Pezizomycotina</taxon>
        <taxon>Sordariomycetes</taxon>
        <taxon>Hypocreomycetidae</taxon>
        <taxon>Hypocreales</taxon>
        <taxon>Nectriaceae</taxon>
        <taxon>Fusarium</taxon>
        <taxon>Fusarium oxysporum species complex</taxon>
    </lineage>
</organism>
<dbReference type="Proteomes" id="UP000002489">
    <property type="component" value="Unassembled WGS sequence"/>
</dbReference>
<sequence length="111" mass="12613">MTQSWSDLFIRLSVDVVGIRPEHLIFSSICSQLSWRVVIISENASMRVSCLAERRRLYALSLVYANRVTEKAFAEARTDILASVIQILVVIVILWRCPVSQDTIGDVYNIL</sequence>
<accession>A0A0D2XSM7</accession>
<reference evidence="2" key="1">
    <citation type="journal article" date="2012" name="Mol. Plant Microbe Interact.">
        <title>A highly conserved effector in Fusarium oxysporum is required for full virulence on Arabidopsis.</title>
        <authorList>
            <person name="Thatcher L.F."/>
            <person name="Gardiner D.M."/>
            <person name="Kazan K."/>
            <person name="Manners J."/>
        </authorList>
    </citation>
    <scope>NUCLEOTIDE SEQUENCE [LARGE SCALE GENOMIC DNA]</scope>
    <source>
        <strain evidence="2">Fo5176</strain>
    </source>
</reference>
<dbReference type="EnsemblFungi" id="FOXG_06979T0">
    <property type="protein sequence ID" value="FOXG_06979P0"/>
    <property type="gene ID" value="FOXG_06979"/>
</dbReference>